<keyword evidence="4" id="KW-0520">NAD</keyword>
<feature type="domain" description="Fe-containing alcohol dehydrogenase-like C-terminal" evidence="10">
    <location>
        <begin position="193"/>
        <end position="380"/>
    </location>
</feature>
<dbReference type="PANTHER" id="PTHR11496:SF102">
    <property type="entry name" value="ALCOHOL DEHYDROGENASE 4"/>
    <property type="match status" value="1"/>
</dbReference>
<accession>A0A0F5L631</accession>
<sequence>MTKANWNYPTAIKFGPGRIAELPEALKAAGISKPLLVTDAGLVNLPVTQNAIALLRNAGIPVGVFAEVKPNPISANVEAGIKVLREGGHDGVIAFGGGSGLDVGKVIAFMAGQTRPMWDFEDIGDWWTRADPKGIFPIIAVPTTAGTGSEVGRAGVITDETTHTKKVIFHPLMMPKVVIIDPELTVGMPKFITVGTGMDALAHCLEAYCAPGYHPLADGIAVEGMRLVFENLPKVYANPNDVEARGHMMSAAAMGATAFQKGLGAIHALSHPVGALYDTHHGMTNAVFMPYVLAVNKAAIEARIARLAAYLGLSPSFEAFQHAVLALRARLDVPHTLADFNVDGSKRELIGDMAIVDPTAGGNPIELTKARALEIFDRAMEGRI</sequence>
<dbReference type="EMBL" id="FQVC01000007">
    <property type="protein sequence ID" value="SHF41563.1"/>
    <property type="molecule type" value="Genomic_DNA"/>
</dbReference>
<evidence type="ECO:0000256" key="3">
    <source>
        <dbReference type="ARBA" id="ARBA00023002"/>
    </source>
</evidence>
<dbReference type="PROSITE" id="PS00913">
    <property type="entry name" value="ADH_IRON_1"/>
    <property type="match status" value="1"/>
</dbReference>
<evidence type="ECO:0000313" key="12">
    <source>
        <dbReference type="EMBL" id="SHF41563.1"/>
    </source>
</evidence>
<dbReference type="EMBL" id="LAJF01000143">
    <property type="protein sequence ID" value="KKB77067.1"/>
    <property type="molecule type" value="Genomic_DNA"/>
</dbReference>
<dbReference type="GO" id="GO:0046872">
    <property type="term" value="F:metal ion binding"/>
    <property type="evidence" value="ECO:0007669"/>
    <property type="project" value="InterPro"/>
</dbReference>
<evidence type="ECO:0000256" key="6">
    <source>
        <dbReference type="ARBA" id="ARBA00049243"/>
    </source>
</evidence>
<dbReference type="FunFam" id="3.40.50.1970:FF:000003">
    <property type="entry name" value="Alcohol dehydrogenase, iron-containing"/>
    <property type="match status" value="1"/>
</dbReference>
<evidence type="ECO:0000256" key="5">
    <source>
        <dbReference type="ARBA" id="ARBA00049164"/>
    </source>
</evidence>
<protein>
    <recommendedName>
        <fullName evidence="7">Alcohol dehydrogenase 2</fullName>
    </recommendedName>
    <alternativeName>
        <fullName evidence="8">Alcohol dehydrogenase II</fullName>
    </alternativeName>
</protein>
<evidence type="ECO:0000259" key="9">
    <source>
        <dbReference type="Pfam" id="PF00465"/>
    </source>
</evidence>
<reference evidence="12 14" key="2">
    <citation type="submission" date="2016-11" db="EMBL/GenBank/DDBJ databases">
        <authorList>
            <person name="Jaros S."/>
            <person name="Januszkiewicz K."/>
            <person name="Wedrychowicz H."/>
        </authorList>
    </citation>
    <scope>NUCLEOTIDE SEQUENCE [LARGE SCALE GENOMIC DNA]</scope>
    <source>
        <strain evidence="12 14">DSM 17137</strain>
    </source>
</reference>
<dbReference type="InterPro" id="IPR039697">
    <property type="entry name" value="Alcohol_dehydrogenase_Fe"/>
</dbReference>
<keyword evidence="3" id="KW-0560">Oxidoreductase</keyword>
<dbReference type="FunFam" id="1.20.1090.10:FF:000001">
    <property type="entry name" value="Aldehyde-alcohol dehydrogenase"/>
    <property type="match status" value="1"/>
</dbReference>
<dbReference type="Gene3D" id="1.20.1090.10">
    <property type="entry name" value="Dehydroquinate synthase-like - alpha domain"/>
    <property type="match status" value="1"/>
</dbReference>
<evidence type="ECO:0000256" key="1">
    <source>
        <dbReference type="ARBA" id="ARBA00001962"/>
    </source>
</evidence>
<dbReference type="OrthoDB" id="9815791at2"/>
<name>A0A0F5L631_9HYPH</name>
<dbReference type="CDD" id="cd14861">
    <property type="entry name" value="Fe-ADH-like"/>
    <property type="match status" value="1"/>
</dbReference>
<comment type="catalytic activity">
    <reaction evidence="5">
        <text>a secondary alcohol + NAD(+) = a ketone + NADH + H(+)</text>
        <dbReference type="Rhea" id="RHEA:10740"/>
        <dbReference type="ChEBI" id="CHEBI:15378"/>
        <dbReference type="ChEBI" id="CHEBI:17087"/>
        <dbReference type="ChEBI" id="CHEBI:35681"/>
        <dbReference type="ChEBI" id="CHEBI:57540"/>
        <dbReference type="ChEBI" id="CHEBI:57945"/>
        <dbReference type="EC" id="1.1.1.1"/>
    </reaction>
</comment>
<reference evidence="11 13" key="1">
    <citation type="submission" date="2015-03" db="EMBL/GenBank/DDBJ databases">
        <authorList>
            <person name="Hassan Y.I."/>
            <person name="Lepp D."/>
            <person name="Zhou T."/>
        </authorList>
    </citation>
    <scope>NUCLEOTIDE SEQUENCE [LARGE SCALE GENOMIC DNA]</scope>
    <source>
        <strain evidence="11 13">DSM 17137</strain>
    </source>
</reference>
<comment type="catalytic activity">
    <reaction evidence="6">
        <text>a primary alcohol + NAD(+) = an aldehyde + NADH + H(+)</text>
        <dbReference type="Rhea" id="RHEA:10736"/>
        <dbReference type="ChEBI" id="CHEBI:15378"/>
        <dbReference type="ChEBI" id="CHEBI:15734"/>
        <dbReference type="ChEBI" id="CHEBI:17478"/>
        <dbReference type="ChEBI" id="CHEBI:57540"/>
        <dbReference type="ChEBI" id="CHEBI:57945"/>
        <dbReference type="EC" id="1.1.1.1"/>
    </reaction>
</comment>
<evidence type="ECO:0000256" key="8">
    <source>
        <dbReference type="ARBA" id="ARBA00076680"/>
    </source>
</evidence>
<comment type="cofactor">
    <cofactor evidence="1">
        <name>Fe cation</name>
        <dbReference type="ChEBI" id="CHEBI:24875"/>
    </cofactor>
</comment>
<evidence type="ECO:0000313" key="11">
    <source>
        <dbReference type="EMBL" id="KKB77067.1"/>
    </source>
</evidence>
<dbReference type="InterPro" id="IPR018211">
    <property type="entry name" value="ADH_Fe_CS"/>
</dbReference>
<dbReference type="AlphaFoldDB" id="A0A0F5L631"/>
<organism evidence="11 13">
    <name type="scientific">Devosia limi DSM 17137</name>
    <dbReference type="NCBI Taxonomy" id="1121477"/>
    <lineage>
        <taxon>Bacteria</taxon>
        <taxon>Pseudomonadati</taxon>
        <taxon>Pseudomonadota</taxon>
        <taxon>Alphaproteobacteria</taxon>
        <taxon>Hyphomicrobiales</taxon>
        <taxon>Devosiaceae</taxon>
        <taxon>Devosia</taxon>
    </lineage>
</organism>
<dbReference type="InterPro" id="IPR001670">
    <property type="entry name" value="ADH_Fe/GldA"/>
</dbReference>
<evidence type="ECO:0000259" key="10">
    <source>
        <dbReference type="Pfam" id="PF25137"/>
    </source>
</evidence>
<proteinExistence type="inferred from homology"/>
<evidence type="ECO:0000256" key="7">
    <source>
        <dbReference type="ARBA" id="ARBA00074848"/>
    </source>
</evidence>
<feature type="domain" description="Alcohol dehydrogenase iron-type/glycerol dehydrogenase GldA" evidence="9">
    <location>
        <begin position="9"/>
        <end position="182"/>
    </location>
</feature>
<comment type="similarity">
    <text evidence="2">Belongs to the iron-containing alcohol dehydrogenase family.</text>
</comment>
<dbReference type="InterPro" id="IPR056798">
    <property type="entry name" value="ADH_Fe_C"/>
</dbReference>
<gene>
    <name evidence="12" type="ORF">SAMN02745223_02590</name>
    <name evidence="11" type="ORF">VW29_19110</name>
</gene>
<dbReference type="Proteomes" id="UP000033608">
    <property type="component" value="Unassembled WGS sequence"/>
</dbReference>
<dbReference type="STRING" id="1121477.SAMN02745223_02590"/>
<dbReference type="PROSITE" id="PS00060">
    <property type="entry name" value="ADH_IRON_2"/>
    <property type="match status" value="1"/>
</dbReference>
<evidence type="ECO:0000256" key="4">
    <source>
        <dbReference type="ARBA" id="ARBA00023027"/>
    </source>
</evidence>
<dbReference type="PATRIC" id="fig|1121477.3.peg.596"/>
<evidence type="ECO:0000313" key="13">
    <source>
        <dbReference type="Proteomes" id="UP000033608"/>
    </source>
</evidence>
<dbReference type="Pfam" id="PF00465">
    <property type="entry name" value="Fe-ADH"/>
    <property type="match status" value="1"/>
</dbReference>
<evidence type="ECO:0000256" key="2">
    <source>
        <dbReference type="ARBA" id="ARBA00007358"/>
    </source>
</evidence>
<dbReference type="PANTHER" id="PTHR11496">
    <property type="entry name" value="ALCOHOL DEHYDROGENASE"/>
    <property type="match status" value="1"/>
</dbReference>
<keyword evidence="13" id="KW-1185">Reference proteome</keyword>
<dbReference type="Pfam" id="PF25137">
    <property type="entry name" value="ADH_Fe_C"/>
    <property type="match status" value="1"/>
</dbReference>
<evidence type="ECO:0000313" key="14">
    <source>
        <dbReference type="Proteomes" id="UP000184533"/>
    </source>
</evidence>
<dbReference type="RefSeq" id="WP_046136870.1">
    <property type="nucleotide sequence ID" value="NZ_FQVC01000007.1"/>
</dbReference>
<dbReference type="GO" id="GO:0004022">
    <property type="term" value="F:alcohol dehydrogenase (NAD+) activity"/>
    <property type="evidence" value="ECO:0007669"/>
    <property type="project" value="UniProtKB-EC"/>
</dbReference>
<dbReference type="Gene3D" id="3.40.50.1970">
    <property type="match status" value="1"/>
</dbReference>
<dbReference type="SUPFAM" id="SSF56796">
    <property type="entry name" value="Dehydroquinate synthase-like"/>
    <property type="match status" value="1"/>
</dbReference>
<dbReference type="Proteomes" id="UP000184533">
    <property type="component" value="Unassembled WGS sequence"/>
</dbReference>